<accession>A0A382Q4N6</accession>
<reference evidence="1" key="1">
    <citation type="submission" date="2018-05" db="EMBL/GenBank/DDBJ databases">
        <authorList>
            <person name="Lanie J.A."/>
            <person name="Ng W.-L."/>
            <person name="Kazmierczak K.M."/>
            <person name="Andrzejewski T.M."/>
            <person name="Davidsen T.M."/>
            <person name="Wayne K.J."/>
            <person name="Tettelin H."/>
            <person name="Glass J.I."/>
            <person name="Rusch D."/>
            <person name="Podicherti R."/>
            <person name="Tsui H.-C.T."/>
            <person name="Winkler M.E."/>
        </authorList>
    </citation>
    <scope>NUCLEOTIDE SEQUENCE</scope>
</reference>
<name>A0A382Q4N6_9ZZZZ</name>
<dbReference type="AlphaFoldDB" id="A0A382Q4N6"/>
<gene>
    <name evidence="1" type="ORF">METZ01_LOCUS333210</name>
</gene>
<protein>
    <submittedName>
        <fullName evidence="1">Uncharacterized protein</fullName>
    </submittedName>
</protein>
<dbReference type="EMBL" id="UINC01111847">
    <property type="protein sequence ID" value="SVC80356.1"/>
    <property type="molecule type" value="Genomic_DNA"/>
</dbReference>
<sequence>EQLVDLFILGNRSFDVDIAAFRRISDGTGIKLYPCVDDHHATDGYLHPPIEVLRGVYSNWWHQGADGIQTFNFEHTLPSRDERVRLLHQQSYREMARPGNLRHMDKTFVLQRRGGGQGSTVVPNPEDWSTPRWMYYITIMLAPLPADLSNDWKADTLLMVYIADDLSPESNAVPAVSIHVLLSDPSAADQPLSGRLQPANIVTSKVHTLETIPPASDIVEYLELRVNNALLDSPSADRGWLVFPARPDQFAIGNNLIGIRVNRRDSERHHPMSIEKLEVHVRYSSDQSRD</sequence>
<organism evidence="1">
    <name type="scientific">marine metagenome</name>
    <dbReference type="NCBI Taxonomy" id="408172"/>
    <lineage>
        <taxon>unclassified sequences</taxon>
        <taxon>metagenomes</taxon>
        <taxon>ecological metagenomes</taxon>
    </lineage>
</organism>
<feature type="non-terminal residue" evidence="1">
    <location>
        <position position="1"/>
    </location>
</feature>
<proteinExistence type="predicted"/>
<evidence type="ECO:0000313" key="1">
    <source>
        <dbReference type="EMBL" id="SVC80356.1"/>
    </source>
</evidence>